<dbReference type="eggNOG" id="ENOG5033H2C">
    <property type="taxonomic scope" value="Bacteria"/>
</dbReference>
<accession>A0A0A0JV97</accession>
<evidence type="ECO:0000313" key="2">
    <source>
        <dbReference type="EMBL" id="KGN39541.1"/>
    </source>
</evidence>
<dbReference type="STRING" id="1385521.N803_00300"/>
<reference evidence="2 3" key="1">
    <citation type="submission" date="2013-08" db="EMBL/GenBank/DDBJ databases">
        <title>The genome sequence of Knoellia subterranea.</title>
        <authorList>
            <person name="Zhu W."/>
            <person name="Wang G."/>
        </authorList>
    </citation>
    <scope>NUCLEOTIDE SEQUENCE [LARGE SCALE GENOMIC DNA]</scope>
    <source>
        <strain evidence="2 3">KCTC 19937</strain>
    </source>
</reference>
<protein>
    <submittedName>
        <fullName evidence="2">Uncharacterized protein</fullName>
    </submittedName>
</protein>
<keyword evidence="1" id="KW-1133">Transmembrane helix</keyword>
<keyword evidence="1" id="KW-0472">Membrane</keyword>
<evidence type="ECO:0000313" key="3">
    <source>
        <dbReference type="Proteomes" id="UP000030011"/>
    </source>
</evidence>
<gene>
    <name evidence="2" type="ORF">N803_00300</name>
</gene>
<name>A0A0A0JV97_9MICO</name>
<organism evidence="2 3">
    <name type="scientific">Knoellia subterranea KCTC 19937</name>
    <dbReference type="NCBI Taxonomy" id="1385521"/>
    <lineage>
        <taxon>Bacteria</taxon>
        <taxon>Bacillati</taxon>
        <taxon>Actinomycetota</taxon>
        <taxon>Actinomycetes</taxon>
        <taxon>Micrococcales</taxon>
        <taxon>Intrasporangiaceae</taxon>
        <taxon>Knoellia</taxon>
    </lineage>
</organism>
<dbReference type="OrthoDB" id="4843723at2"/>
<dbReference type="AlphaFoldDB" id="A0A0A0JV97"/>
<keyword evidence="3" id="KW-1185">Reference proteome</keyword>
<feature type="transmembrane region" description="Helical" evidence="1">
    <location>
        <begin position="7"/>
        <end position="27"/>
    </location>
</feature>
<feature type="transmembrane region" description="Helical" evidence="1">
    <location>
        <begin position="33"/>
        <end position="53"/>
    </location>
</feature>
<sequence>MDGRTILERVVAVLGIAGLFVVLPLYVSSGLVAPLSAIVVLLGFWLLLLVTAIRWFSRRPWVILAFPFVAAAVWWLAITLGEQAFGWQA</sequence>
<dbReference type="Proteomes" id="UP000030011">
    <property type="component" value="Unassembled WGS sequence"/>
</dbReference>
<evidence type="ECO:0000256" key="1">
    <source>
        <dbReference type="SAM" id="Phobius"/>
    </source>
</evidence>
<dbReference type="RefSeq" id="WP_035901582.1">
    <property type="nucleotide sequence ID" value="NZ_AVPK01000001.1"/>
</dbReference>
<dbReference type="EMBL" id="AVPK01000001">
    <property type="protein sequence ID" value="KGN39541.1"/>
    <property type="molecule type" value="Genomic_DNA"/>
</dbReference>
<proteinExistence type="predicted"/>
<keyword evidence="1" id="KW-0812">Transmembrane</keyword>
<comment type="caution">
    <text evidence="2">The sequence shown here is derived from an EMBL/GenBank/DDBJ whole genome shotgun (WGS) entry which is preliminary data.</text>
</comment>
<feature type="transmembrane region" description="Helical" evidence="1">
    <location>
        <begin position="60"/>
        <end position="78"/>
    </location>
</feature>